<evidence type="ECO:0000313" key="2">
    <source>
        <dbReference type="Proteomes" id="UP000198238"/>
    </source>
</evidence>
<proteinExistence type="predicted"/>
<accession>A0A220S0Z6</accession>
<dbReference type="EMBL" id="CP022278">
    <property type="protein sequence ID" value="ASK26885.1"/>
    <property type="molecule type" value="Genomic_DNA"/>
</dbReference>
<keyword evidence="2" id="KW-1185">Reference proteome</keyword>
<dbReference type="OrthoDB" id="5444231at2"/>
<dbReference type="KEGG" id="nei:BG910_03225"/>
<dbReference type="Proteomes" id="UP000198238">
    <property type="component" value="Chromosome"/>
</dbReference>
<dbReference type="Gene3D" id="1.10.4160.10">
    <property type="entry name" value="Hydantoin permease"/>
    <property type="match status" value="1"/>
</dbReference>
<evidence type="ECO:0000313" key="1">
    <source>
        <dbReference type="EMBL" id="ASK26885.1"/>
    </source>
</evidence>
<organism evidence="1 2">
    <name type="scientific">Neisseria chenwenguii</name>
    <dbReference type="NCBI Taxonomy" id="1853278"/>
    <lineage>
        <taxon>Bacteria</taxon>
        <taxon>Pseudomonadati</taxon>
        <taxon>Pseudomonadota</taxon>
        <taxon>Betaproteobacteria</taxon>
        <taxon>Neisseriales</taxon>
        <taxon>Neisseriaceae</taxon>
        <taxon>Neisseria</taxon>
    </lineage>
</organism>
<dbReference type="RefSeq" id="WP_089035606.1">
    <property type="nucleotide sequence ID" value="NZ_CP022278.1"/>
</dbReference>
<protein>
    <submittedName>
        <fullName evidence="1">Uncharacterized protein</fullName>
    </submittedName>
</protein>
<gene>
    <name evidence="1" type="ORF">BG910_03225</name>
</gene>
<sequence length="161" mass="17482">MSAQKPLSTSANGLIRFGGGFRNRNSDRHLLRAAGLGAWRSGGFDWRENGTGRDGDGVPFVRYGAAKQAALPVTQYENFLPVSGSIFAPMAAVLIADYFVLKHDVSRQLFDFVGLVLWLAGFVLYRNLMTGETPLGMTFPVMAAVFVVTVIVRKLAGVRGK</sequence>
<name>A0A220S0Z6_9NEIS</name>
<reference evidence="1 2" key="1">
    <citation type="submission" date="2017-06" db="EMBL/GenBank/DDBJ databases">
        <title>Neisseria chenwenguii sp. nov., isolated from the intestinal contents of Tibetan Plateau Pika in Yushu, Qinghai Province, China.</title>
        <authorList>
            <person name="Zhang G."/>
        </authorList>
    </citation>
    <scope>NUCLEOTIDE SEQUENCE [LARGE SCALE GENOMIC DNA]</scope>
    <source>
        <strain evidence="1 2">10023</strain>
    </source>
</reference>
<dbReference type="AlphaFoldDB" id="A0A220S0Z6"/>